<dbReference type="AlphaFoldDB" id="A0A1F5X200"/>
<feature type="transmembrane region" description="Helical" evidence="1">
    <location>
        <begin position="83"/>
        <end position="102"/>
    </location>
</feature>
<organism evidence="2 3">
    <name type="scientific">Candidatus Giovannonibacteria bacterium RIFCSPLOWO2_01_FULL_45_34</name>
    <dbReference type="NCBI Taxonomy" id="1798351"/>
    <lineage>
        <taxon>Bacteria</taxon>
        <taxon>Candidatus Giovannoniibacteriota</taxon>
    </lineage>
</organism>
<keyword evidence="1" id="KW-0472">Membrane</keyword>
<dbReference type="EMBL" id="MFID01000001">
    <property type="protein sequence ID" value="OGF81925.1"/>
    <property type="molecule type" value="Genomic_DNA"/>
</dbReference>
<keyword evidence="1" id="KW-0812">Transmembrane</keyword>
<dbReference type="STRING" id="1798351.A2930_01630"/>
<dbReference type="Proteomes" id="UP000178114">
    <property type="component" value="Unassembled WGS sequence"/>
</dbReference>
<accession>A0A1F5X200</accession>
<name>A0A1F5X200_9BACT</name>
<evidence type="ECO:0000313" key="2">
    <source>
        <dbReference type="EMBL" id="OGF81925.1"/>
    </source>
</evidence>
<evidence type="ECO:0000313" key="3">
    <source>
        <dbReference type="Proteomes" id="UP000178114"/>
    </source>
</evidence>
<feature type="transmembrane region" description="Helical" evidence="1">
    <location>
        <begin position="7"/>
        <end position="23"/>
    </location>
</feature>
<sequence length="118" mass="14042">MVYLKWIVGGAVVFILMGWIGSVKIFPLIIMLFSLLAIYLLLWCFHYIIKRILGRGGWKIWCVASAVYLVAGVFIYWNLGWGVHFNIGLLLFWPYYLLYYLFNFGGEFYESFYLYEYL</sequence>
<protein>
    <submittedName>
        <fullName evidence="2">Uncharacterized protein</fullName>
    </submittedName>
</protein>
<evidence type="ECO:0000256" key="1">
    <source>
        <dbReference type="SAM" id="Phobius"/>
    </source>
</evidence>
<comment type="caution">
    <text evidence="2">The sequence shown here is derived from an EMBL/GenBank/DDBJ whole genome shotgun (WGS) entry which is preliminary data.</text>
</comment>
<keyword evidence="1" id="KW-1133">Transmembrane helix</keyword>
<proteinExistence type="predicted"/>
<feature type="transmembrane region" description="Helical" evidence="1">
    <location>
        <begin position="60"/>
        <end position="77"/>
    </location>
</feature>
<gene>
    <name evidence="2" type="ORF">A2930_01630</name>
</gene>
<feature type="transmembrane region" description="Helical" evidence="1">
    <location>
        <begin position="29"/>
        <end position="48"/>
    </location>
</feature>
<reference evidence="2 3" key="1">
    <citation type="journal article" date="2016" name="Nat. Commun.">
        <title>Thousands of microbial genomes shed light on interconnected biogeochemical processes in an aquifer system.</title>
        <authorList>
            <person name="Anantharaman K."/>
            <person name="Brown C.T."/>
            <person name="Hug L.A."/>
            <person name="Sharon I."/>
            <person name="Castelle C.J."/>
            <person name="Probst A.J."/>
            <person name="Thomas B.C."/>
            <person name="Singh A."/>
            <person name="Wilkins M.J."/>
            <person name="Karaoz U."/>
            <person name="Brodie E.L."/>
            <person name="Williams K.H."/>
            <person name="Hubbard S.S."/>
            <person name="Banfield J.F."/>
        </authorList>
    </citation>
    <scope>NUCLEOTIDE SEQUENCE [LARGE SCALE GENOMIC DNA]</scope>
</reference>